<proteinExistence type="predicted"/>
<name>A0ACB6F7R5_9PLEO</name>
<evidence type="ECO:0000313" key="1">
    <source>
        <dbReference type="EMBL" id="KAB2100343.1"/>
    </source>
</evidence>
<keyword evidence="2" id="KW-1185">Reference proteome</keyword>
<comment type="caution">
    <text evidence="1">The sequence shown here is derived from an EMBL/GenBank/DDBJ whole genome shotgun (WGS) entry which is preliminary data.</text>
</comment>
<protein>
    <submittedName>
        <fullName evidence="1">Uncharacterized protein</fullName>
    </submittedName>
</protein>
<dbReference type="Proteomes" id="UP000293547">
    <property type="component" value="Unassembled WGS sequence"/>
</dbReference>
<organism evidence="1 2">
    <name type="scientific">Alternaria gaisen</name>
    <dbReference type="NCBI Taxonomy" id="167740"/>
    <lineage>
        <taxon>Eukaryota</taxon>
        <taxon>Fungi</taxon>
        <taxon>Dikarya</taxon>
        <taxon>Ascomycota</taxon>
        <taxon>Pezizomycotina</taxon>
        <taxon>Dothideomycetes</taxon>
        <taxon>Pleosporomycetidae</taxon>
        <taxon>Pleosporales</taxon>
        <taxon>Pleosporineae</taxon>
        <taxon>Pleosporaceae</taxon>
        <taxon>Alternaria</taxon>
        <taxon>Alternaria sect. Alternaria</taxon>
    </lineage>
</organism>
<gene>
    <name evidence="1" type="ORF">AG0111_0g11407</name>
</gene>
<sequence length="869" mass="98383">MGRADNKSASPSMRDVYFPGSRVGIHQFNLAPVWKSDSKRLQSATETIAEVNGAPIQVSTPRTRKLSSQLPQAIHLRQNLVNHVLINGLRVEIFMLKTVRGLYPIQDYQLLELRPQLQEVAHRPETWARNRYLQRPDQISTNTYRVLERFTGNIETAKFFHHNDNGQDLRDAEFLKLAKDKVDASLVRYLQSVEINHIPAVITETHEGFEPYAALEKDIKEQHPRLSFTIASKLLRRLMSALTFLHFHKIVHGNVTKESALLRLVDFKPETVLLVDYSKSTSFPSGAPEPLKRMTEDGRAVMEIVESCCDIWQLRKAATKDAYSEEFMMTKTEAASREFELMERVVADFFGPRGKSRESKEGKRMLRLLSMKQHGWHKARNDQIHNATRREVGPCRSDMIKEMELDWVLMHPSSKIGEEQHMLLTLGHPYLDGLASIVYHNRWELTPQEEYERQISPQHGIIKFAEIKRLWDALVKYGTMPDFMQATFAGLTTGNIMNQSTTHFEETHQVWYHKPSRMFNLTHLHRLAAPDLLLACIDEGTIGCNNFVEVRGESEIEGLYATLSLLAAFSSSLELTADIPDRAPQFPLYNPADFSQVLHHVVLAHTSLLPWASVTRQGGQYNFHAPLAPKAPETARKFPPTYFGSVKVLPKTLNGREDYSRPDHWSKFTTATEIDEAADLVKRTILPAKGPLKRTVSRPERSDQTCSPHVNHSILVQTLENRKQALAEAQSPAKRNDGDQSSVAVMLAAKRLHILSSVENVTLDSVPSVRAPQLSASFVDRQLDHMMANMERQSQSPSPGPFPDIPRAPNESFFQRDNGVNTNILVSPPTAEAATKDSFTIASDGDSNLEDDYKQAEAWLNAMGDEEEP</sequence>
<accession>A0ACB6F7R5</accession>
<dbReference type="EMBL" id="PDWZ02000013">
    <property type="protein sequence ID" value="KAB2100343.1"/>
    <property type="molecule type" value="Genomic_DNA"/>
</dbReference>
<evidence type="ECO:0000313" key="2">
    <source>
        <dbReference type="Proteomes" id="UP000293547"/>
    </source>
</evidence>
<reference evidence="1 2" key="1">
    <citation type="journal article" date="2019" name="bioRxiv">
        <title>Genomics, evolutionary history and diagnostics of the Alternaria alternata species group including apple and Asian pear pathotypes.</title>
        <authorList>
            <person name="Armitage A.D."/>
            <person name="Cockerton H.M."/>
            <person name="Sreenivasaprasad S."/>
            <person name="Woodhall J.W."/>
            <person name="Lane C.R."/>
            <person name="Harrison R.J."/>
            <person name="Clarkson J.P."/>
        </authorList>
    </citation>
    <scope>NUCLEOTIDE SEQUENCE [LARGE SCALE GENOMIC DNA]</scope>
    <source>
        <strain evidence="1 2">FERA 650</strain>
    </source>
</reference>